<keyword evidence="2" id="KW-0964">Secreted</keyword>
<sequence length="169" mass="18661">GTGHSFLWIGTNDMREEGVFRWLGGGEADFFSWHPSEPNDDTHSQNCVSFNPDDSEDKTCDGYLTGYVCEYWSQDVVSGRFHKITTGELSSSNMGIAPAFGFSFTTDSKMTCAAECRKQRHLCDGFVFSASAKTCYSLRQYDDGDSAVLTATQIQSITDTSGSVYFMHG</sequence>
<evidence type="ECO:0000256" key="4">
    <source>
        <dbReference type="ARBA" id="ARBA00022734"/>
    </source>
</evidence>
<dbReference type="PANTHER" id="PTHR22799:SF1">
    <property type="entry name" value="C-TYPE LECTIN DOMAIN FAMILY 11 MEMBER A"/>
    <property type="match status" value="1"/>
</dbReference>
<feature type="domain" description="C-type lectin" evidence="5">
    <location>
        <begin position="1"/>
        <end position="61"/>
    </location>
</feature>
<proteinExistence type="predicted"/>
<dbReference type="Proteomes" id="UP001519460">
    <property type="component" value="Unassembled WGS sequence"/>
</dbReference>
<keyword evidence="7" id="KW-1185">Reference proteome</keyword>
<organism evidence="6 7">
    <name type="scientific">Batillaria attramentaria</name>
    <dbReference type="NCBI Taxonomy" id="370345"/>
    <lineage>
        <taxon>Eukaryota</taxon>
        <taxon>Metazoa</taxon>
        <taxon>Spiralia</taxon>
        <taxon>Lophotrochozoa</taxon>
        <taxon>Mollusca</taxon>
        <taxon>Gastropoda</taxon>
        <taxon>Caenogastropoda</taxon>
        <taxon>Sorbeoconcha</taxon>
        <taxon>Cerithioidea</taxon>
        <taxon>Batillariidae</taxon>
        <taxon>Batillaria</taxon>
    </lineage>
</organism>
<comment type="caution">
    <text evidence="6">The sequence shown here is derived from an EMBL/GenBank/DDBJ whole genome shotgun (WGS) entry which is preliminary data.</text>
</comment>
<dbReference type="Pfam" id="PF00059">
    <property type="entry name" value="Lectin_C"/>
    <property type="match status" value="1"/>
</dbReference>
<feature type="non-terminal residue" evidence="6">
    <location>
        <position position="1"/>
    </location>
</feature>
<dbReference type="InterPro" id="IPR016187">
    <property type="entry name" value="CTDL_fold"/>
</dbReference>
<dbReference type="EMBL" id="JACVVK020000198">
    <property type="protein sequence ID" value="KAK7485213.1"/>
    <property type="molecule type" value="Genomic_DNA"/>
</dbReference>
<evidence type="ECO:0000259" key="5">
    <source>
        <dbReference type="PROSITE" id="PS50041"/>
    </source>
</evidence>
<dbReference type="PANTHER" id="PTHR22799">
    <property type="entry name" value="TETRANECTIN-RELATED"/>
    <property type="match status" value="1"/>
</dbReference>
<accession>A0ABD0KDH9</accession>
<dbReference type="CDD" id="cd00037">
    <property type="entry name" value="CLECT"/>
    <property type="match status" value="1"/>
</dbReference>
<dbReference type="GO" id="GO:0030246">
    <property type="term" value="F:carbohydrate binding"/>
    <property type="evidence" value="ECO:0007669"/>
    <property type="project" value="UniProtKB-KW"/>
</dbReference>
<dbReference type="AlphaFoldDB" id="A0ABD0KDH9"/>
<dbReference type="InterPro" id="IPR001304">
    <property type="entry name" value="C-type_lectin-like"/>
</dbReference>
<evidence type="ECO:0000313" key="6">
    <source>
        <dbReference type="EMBL" id="KAK7485213.1"/>
    </source>
</evidence>
<dbReference type="InterPro" id="IPR016186">
    <property type="entry name" value="C-type_lectin-like/link_sf"/>
</dbReference>
<evidence type="ECO:0000256" key="3">
    <source>
        <dbReference type="ARBA" id="ARBA00022729"/>
    </source>
</evidence>
<dbReference type="InterPro" id="IPR051663">
    <property type="entry name" value="CLec_Tetranectin-domain"/>
</dbReference>
<dbReference type="Gene3D" id="3.10.100.10">
    <property type="entry name" value="Mannose-Binding Protein A, subunit A"/>
    <property type="match status" value="1"/>
</dbReference>
<dbReference type="SUPFAM" id="SSF56436">
    <property type="entry name" value="C-type lectin-like"/>
    <property type="match status" value="1"/>
</dbReference>
<comment type="subcellular location">
    <subcellularLocation>
        <location evidence="1">Secreted</location>
    </subcellularLocation>
</comment>
<gene>
    <name evidence="6" type="ORF">BaRGS_00023623</name>
</gene>
<keyword evidence="3" id="KW-0732">Signal</keyword>
<reference evidence="6 7" key="1">
    <citation type="journal article" date="2023" name="Sci. Data">
        <title>Genome assembly of the Korean intertidal mud-creeper Batillaria attramentaria.</title>
        <authorList>
            <person name="Patra A.K."/>
            <person name="Ho P.T."/>
            <person name="Jun S."/>
            <person name="Lee S.J."/>
            <person name="Kim Y."/>
            <person name="Won Y.J."/>
        </authorList>
    </citation>
    <scope>NUCLEOTIDE SEQUENCE [LARGE SCALE GENOMIC DNA]</scope>
    <source>
        <strain evidence="6">Wonlab-2016</strain>
    </source>
</reference>
<dbReference type="GO" id="GO:0005576">
    <property type="term" value="C:extracellular region"/>
    <property type="evidence" value="ECO:0007669"/>
    <property type="project" value="UniProtKB-SubCell"/>
</dbReference>
<evidence type="ECO:0000313" key="7">
    <source>
        <dbReference type="Proteomes" id="UP001519460"/>
    </source>
</evidence>
<evidence type="ECO:0000256" key="2">
    <source>
        <dbReference type="ARBA" id="ARBA00022525"/>
    </source>
</evidence>
<protein>
    <recommendedName>
        <fullName evidence="5">C-type lectin domain-containing protein</fullName>
    </recommendedName>
</protein>
<evidence type="ECO:0000256" key="1">
    <source>
        <dbReference type="ARBA" id="ARBA00004613"/>
    </source>
</evidence>
<keyword evidence="4" id="KW-0430">Lectin</keyword>
<name>A0ABD0KDH9_9CAEN</name>
<dbReference type="PROSITE" id="PS50041">
    <property type="entry name" value="C_TYPE_LECTIN_2"/>
    <property type="match status" value="1"/>
</dbReference>